<evidence type="ECO:0000313" key="2">
    <source>
        <dbReference type="EMBL" id="TXG64170.1"/>
    </source>
</evidence>
<dbReference type="AlphaFoldDB" id="A0A5C7I4J2"/>
<dbReference type="PANTHER" id="PTHR31286:SF167">
    <property type="entry name" value="OS09G0268800 PROTEIN"/>
    <property type="match status" value="1"/>
</dbReference>
<dbReference type="EMBL" id="VAHF01000004">
    <property type="protein sequence ID" value="TXG64170.1"/>
    <property type="molecule type" value="Genomic_DNA"/>
</dbReference>
<reference evidence="3" key="1">
    <citation type="journal article" date="2019" name="Gigascience">
        <title>De novo genome assembly of the endangered Acer yangbiense, a plant species with extremely small populations endemic to Yunnan Province, China.</title>
        <authorList>
            <person name="Yang J."/>
            <person name="Wariss H.M."/>
            <person name="Tao L."/>
            <person name="Zhang R."/>
            <person name="Yun Q."/>
            <person name="Hollingsworth P."/>
            <person name="Dao Z."/>
            <person name="Luo G."/>
            <person name="Guo H."/>
            <person name="Ma Y."/>
            <person name="Sun W."/>
        </authorList>
    </citation>
    <scope>NUCLEOTIDE SEQUENCE [LARGE SCALE GENOMIC DNA]</scope>
    <source>
        <strain evidence="3">cv. Malutang</strain>
    </source>
</reference>
<dbReference type="Proteomes" id="UP000323000">
    <property type="component" value="Chromosome 4"/>
</dbReference>
<name>A0A5C7I4J2_9ROSI</name>
<protein>
    <recommendedName>
        <fullName evidence="1">DUF4283 domain-containing protein</fullName>
    </recommendedName>
</protein>
<proteinExistence type="predicted"/>
<dbReference type="OrthoDB" id="1750606at2759"/>
<evidence type="ECO:0000313" key="3">
    <source>
        <dbReference type="Proteomes" id="UP000323000"/>
    </source>
</evidence>
<dbReference type="Pfam" id="PF14111">
    <property type="entry name" value="DUF4283"/>
    <property type="match status" value="1"/>
</dbReference>
<sequence>MDQNEIAKLCASLSLQTKDEKLWSVRNTLKESVGRKLDLCLVGKVISTKNINREAFKAVIPRIWQTVLDIEVVQDNIFLFYFSNQGDRFRIMAGGPWSFDNCLLVLEKPSEVGDIAKLGFSRVVFWIQILNASLLCMTKEMGEFLGQLIGELVDIDVGVTGECFGKYVRLKVAIDISKPLERFLRLELFDYSPWLRASGPPGQNKSPRQFRKQGEVSTERLAAAKTGVYIARTSGKAGGPSAMNVEVADVGGMTECIPEVGCTGNEPNSDGTRESKISDPFALDMGSKLNTISSGIDVRNKSPVASNQGKKKGKWKRWAREGGKGNPSRMEVYSSVVDGDPMRKLRSGLSICPRDFQKWNKSNKKAYVEIIVAKKCELAASNRVEDNASEVGIRSSFKTVVAPLWQAPSANYYKINTDAALDLRNNTLGLGVMIKDCHGLNKEMIWALIGSF</sequence>
<dbReference type="InterPro" id="IPR025558">
    <property type="entry name" value="DUF4283"/>
</dbReference>
<dbReference type="PANTHER" id="PTHR31286">
    <property type="entry name" value="GLYCINE-RICH CELL WALL STRUCTURAL PROTEIN 1.8-LIKE"/>
    <property type="match status" value="1"/>
</dbReference>
<accession>A0A5C7I4J2</accession>
<comment type="caution">
    <text evidence="2">The sequence shown here is derived from an EMBL/GenBank/DDBJ whole genome shotgun (WGS) entry which is preliminary data.</text>
</comment>
<dbReference type="InterPro" id="IPR040256">
    <property type="entry name" value="At4g02000-like"/>
</dbReference>
<keyword evidence="3" id="KW-1185">Reference proteome</keyword>
<feature type="domain" description="DUF4283" evidence="1">
    <location>
        <begin position="37"/>
        <end position="108"/>
    </location>
</feature>
<evidence type="ECO:0000259" key="1">
    <source>
        <dbReference type="Pfam" id="PF14111"/>
    </source>
</evidence>
<gene>
    <name evidence="2" type="ORF">EZV62_011164</name>
</gene>
<organism evidence="2 3">
    <name type="scientific">Acer yangbiense</name>
    <dbReference type="NCBI Taxonomy" id="1000413"/>
    <lineage>
        <taxon>Eukaryota</taxon>
        <taxon>Viridiplantae</taxon>
        <taxon>Streptophyta</taxon>
        <taxon>Embryophyta</taxon>
        <taxon>Tracheophyta</taxon>
        <taxon>Spermatophyta</taxon>
        <taxon>Magnoliopsida</taxon>
        <taxon>eudicotyledons</taxon>
        <taxon>Gunneridae</taxon>
        <taxon>Pentapetalae</taxon>
        <taxon>rosids</taxon>
        <taxon>malvids</taxon>
        <taxon>Sapindales</taxon>
        <taxon>Sapindaceae</taxon>
        <taxon>Hippocastanoideae</taxon>
        <taxon>Acereae</taxon>
        <taxon>Acer</taxon>
    </lineage>
</organism>